<accession>A0A0C3QG70</accession>
<gene>
    <name evidence="1" type="ORF">M407DRAFT_20305</name>
</gene>
<evidence type="ECO:0000313" key="1">
    <source>
        <dbReference type="EMBL" id="KIO30580.1"/>
    </source>
</evidence>
<dbReference type="EMBL" id="KN822970">
    <property type="protein sequence ID" value="KIO30580.1"/>
    <property type="molecule type" value="Genomic_DNA"/>
</dbReference>
<reference evidence="1 2" key="1">
    <citation type="submission" date="2014-04" db="EMBL/GenBank/DDBJ databases">
        <authorList>
            <consortium name="DOE Joint Genome Institute"/>
            <person name="Kuo A."/>
            <person name="Girlanda M."/>
            <person name="Perotto S."/>
            <person name="Kohler A."/>
            <person name="Nagy L.G."/>
            <person name="Floudas D."/>
            <person name="Copeland A."/>
            <person name="Barry K.W."/>
            <person name="Cichocki N."/>
            <person name="Veneault-Fourrey C."/>
            <person name="LaButti K."/>
            <person name="Lindquist E.A."/>
            <person name="Lipzen A."/>
            <person name="Lundell T."/>
            <person name="Morin E."/>
            <person name="Murat C."/>
            <person name="Sun H."/>
            <person name="Tunlid A."/>
            <person name="Henrissat B."/>
            <person name="Grigoriev I.V."/>
            <person name="Hibbett D.S."/>
            <person name="Martin F."/>
            <person name="Nordberg H.P."/>
            <person name="Cantor M.N."/>
            <person name="Hua S.X."/>
        </authorList>
    </citation>
    <scope>NUCLEOTIDE SEQUENCE [LARGE SCALE GENOMIC DNA]</scope>
    <source>
        <strain evidence="1 2">MUT 4182</strain>
    </source>
</reference>
<dbReference type="Proteomes" id="UP000054248">
    <property type="component" value="Unassembled WGS sequence"/>
</dbReference>
<evidence type="ECO:0000313" key="2">
    <source>
        <dbReference type="Proteomes" id="UP000054248"/>
    </source>
</evidence>
<dbReference type="AlphaFoldDB" id="A0A0C3QG70"/>
<keyword evidence="2" id="KW-1185">Reference proteome</keyword>
<dbReference type="HOGENOM" id="CLU_2639913_0_0_1"/>
<organism evidence="1 2">
    <name type="scientific">Tulasnella calospora MUT 4182</name>
    <dbReference type="NCBI Taxonomy" id="1051891"/>
    <lineage>
        <taxon>Eukaryota</taxon>
        <taxon>Fungi</taxon>
        <taxon>Dikarya</taxon>
        <taxon>Basidiomycota</taxon>
        <taxon>Agaricomycotina</taxon>
        <taxon>Agaricomycetes</taxon>
        <taxon>Cantharellales</taxon>
        <taxon>Tulasnellaceae</taxon>
        <taxon>Tulasnella</taxon>
    </lineage>
</organism>
<protein>
    <submittedName>
        <fullName evidence="1">Uncharacterized protein</fullName>
    </submittedName>
</protein>
<reference evidence="2" key="2">
    <citation type="submission" date="2015-01" db="EMBL/GenBank/DDBJ databases">
        <title>Evolutionary Origins and Diversification of the Mycorrhizal Mutualists.</title>
        <authorList>
            <consortium name="DOE Joint Genome Institute"/>
            <consortium name="Mycorrhizal Genomics Consortium"/>
            <person name="Kohler A."/>
            <person name="Kuo A."/>
            <person name="Nagy L.G."/>
            <person name="Floudas D."/>
            <person name="Copeland A."/>
            <person name="Barry K.W."/>
            <person name="Cichocki N."/>
            <person name="Veneault-Fourrey C."/>
            <person name="LaButti K."/>
            <person name="Lindquist E.A."/>
            <person name="Lipzen A."/>
            <person name="Lundell T."/>
            <person name="Morin E."/>
            <person name="Murat C."/>
            <person name="Riley R."/>
            <person name="Ohm R."/>
            <person name="Sun H."/>
            <person name="Tunlid A."/>
            <person name="Henrissat B."/>
            <person name="Grigoriev I.V."/>
            <person name="Hibbett D.S."/>
            <person name="Martin F."/>
        </authorList>
    </citation>
    <scope>NUCLEOTIDE SEQUENCE [LARGE SCALE GENOMIC DNA]</scope>
    <source>
        <strain evidence="2">MUT 4182</strain>
    </source>
</reference>
<sequence>MSAHTNRDVLRSTLQELHHLWMDCTSLHSLDRSPVAEGGYGRIFVGEMGLPSQPPRKVAVKQLWSAFIAWDSALQGS</sequence>
<name>A0A0C3QG70_9AGAM</name>
<proteinExistence type="predicted"/>